<keyword evidence="6" id="KW-1185">Reference proteome</keyword>
<feature type="region of interest" description="Disordered" evidence="3">
    <location>
        <begin position="79"/>
        <end position="134"/>
    </location>
</feature>
<dbReference type="InterPro" id="IPR016032">
    <property type="entry name" value="Sig_transdc_resp-reg_C-effctor"/>
</dbReference>
<dbReference type="GO" id="GO:0005524">
    <property type="term" value="F:ATP binding"/>
    <property type="evidence" value="ECO:0007669"/>
    <property type="project" value="UniProtKB-KW"/>
</dbReference>
<dbReference type="PROSITE" id="PS00622">
    <property type="entry name" value="HTH_LUXR_1"/>
    <property type="match status" value="1"/>
</dbReference>
<dbReference type="Proteomes" id="UP000294739">
    <property type="component" value="Unassembled WGS sequence"/>
</dbReference>
<reference evidence="5 6" key="1">
    <citation type="submission" date="2019-03" db="EMBL/GenBank/DDBJ databases">
        <title>Draft genome sequences of novel Actinobacteria.</title>
        <authorList>
            <person name="Sahin N."/>
            <person name="Ay H."/>
            <person name="Saygin H."/>
        </authorList>
    </citation>
    <scope>NUCLEOTIDE SEQUENCE [LARGE SCALE GENOMIC DNA]</scope>
    <source>
        <strain evidence="5 6">5K138</strain>
    </source>
</reference>
<name>A0A4R5CI46_9ACTN</name>
<dbReference type="GO" id="GO:0003677">
    <property type="term" value="F:DNA binding"/>
    <property type="evidence" value="ECO:0007669"/>
    <property type="project" value="InterPro"/>
</dbReference>
<dbReference type="InterPro" id="IPR041664">
    <property type="entry name" value="AAA_16"/>
</dbReference>
<keyword evidence="2" id="KW-0067">ATP-binding</keyword>
<organism evidence="5 6">
    <name type="scientific">Jiangella asiatica</name>
    <dbReference type="NCBI Taxonomy" id="2530372"/>
    <lineage>
        <taxon>Bacteria</taxon>
        <taxon>Bacillati</taxon>
        <taxon>Actinomycetota</taxon>
        <taxon>Actinomycetes</taxon>
        <taxon>Jiangellales</taxon>
        <taxon>Jiangellaceae</taxon>
        <taxon>Jiangella</taxon>
    </lineage>
</organism>
<dbReference type="SMART" id="SM00421">
    <property type="entry name" value="HTH_LUXR"/>
    <property type="match status" value="1"/>
</dbReference>
<feature type="non-terminal residue" evidence="5">
    <location>
        <position position="1"/>
    </location>
</feature>
<dbReference type="Pfam" id="PF00196">
    <property type="entry name" value="GerE"/>
    <property type="match status" value="1"/>
</dbReference>
<dbReference type="GO" id="GO:0004016">
    <property type="term" value="F:adenylate cyclase activity"/>
    <property type="evidence" value="ECO:0007669"/>
    <property type="project" value="TreeGrafter"/>
</dbReference>
<comment type="caution">
    <text evidence="5">The sequence shown here is derived from an EMBL/GenBank/DDBJ whole genome shotgun (WGS) entry which is preliminary data.</text>
</comment>
<dbReference type="OrthoDB" id="3691954at2"/>
<dbReference type="PRINTS" id="PR00038">
    <property type="entry name" value="HTHLUXR"/>
</dbReference>
<dbReference type="GO" id="GO:0006355">
    <property type="term" value="P:regulation of DNA-templated transcription"/>
    <property type="evidence" value="ECO:0007669"/>
    <property type="project" value="InterPro"/>
</dbReference>
<proteinExistence type="predicted"/>
<feature type="region of interest" description="Disordered" evidence="3">
    <location>
        <begin position="16"/>
        <end position="50"/>
    </location>
</feature>
<keyword evidence="1" id="KW-0547">Nucleotide-binding</keyword>
<dbReference type="Gene3D" id="3.40.50.300">
    <property type="entry name" value="P-loop containing nucleotide triphosphate hydrolases"/>
    <property type="match status" value="1"/>
</dbReference>
<evidence type="ECO:0000256" key="2">
    <source>
        <dbReference type="ARBA" id="ARBA00022840"/>
    </source>
</evidence>
<evidence type="ECO:0000259" key="4">
    <source>
        <dbReference type="PROSITE" id="PS50043"/>
    </source>
</evidence>
<dbReference type="Gene3D" id="1.10.10.10">
    <property type="entry name" value="Winged helix-like DNA-binding domain superfamily/Winged helix DNA-binding domain"/>
    <property type="match status" value="1"/>
</dbReference>
<dbReference type="SUPFAM" id="SSF52540">
    <property type="entry name" value="P-loop containing nucleoside triphosphate hydrolases"/>
    <property type="match status" value="1"/>
</dbReference>
<feature type="compositionally biased region" description="Low complexity" evidence="3">
    <location>
        <begin position="16"/>
        <end position="31"/>
    </location>
</feature>
<dbReference type="GO" id="GO:0005737">
    <property type="term" value="C:cytoplasm"/>
    <property type="evidence" value="ECO:0007669"/>
    <property type="project" value="TreeGrafter"/>
</dbReference>
<feature type="domain" description="HTH luxR-type" evidence="4">
    <location>
        <begin position="930"/>
        <end position="995"/>
    </location>
</feature>
<dbReference type="Gene3D" id="1.25.40.10">
    <property type="entry name" value="Tetratricopeptide repeat domain"/>
    <property type="match status" value="2"/>
</dbReference>
<dbReference type="SUPFAM" id="SSF48452">
    <property type="entry name" value="TPR-like"/>
    <property type="match status" value="1"/>
</dbReference>
<dbReference type="PANTHER" id="PTHR16305">
    <property type="entry name" value="TESTICULAR SOLUBLE ADENYLYL CYCLASE"/>
    <property type="match status" value="1"/>
</dbReference>
<sequence>GGLGGAGLSEAVAGRRSAPAEAAGARSATAAHARRTHGHAAAGSGQRGPCGVGRDAEHGLIIRSGPLVCKSIAGESHISDADRPYDETHRVAAPREQRKPSGATPRRPATIGDQAGSPRGQVSRPGEHTVDTITTPRPARQLLERDVHLSRLHACVEAAVAGRSRVALVSGPAGIGKTSLVRELRDAVGRHRVLAGGCDDLRTPRTLGPLRDAARGTGGALEAALAAGEAGDAVYDAAVAELAGREATVLVVEDVHWADDATLDLLRHVVRRLDAVRAVLVLTYRDESLSISHPLRPLLAAAGSGPVERLTLEPLSLTAVEALAAGTGRDPAEVLALTGGNPFYVTEVLAADGDGVPASVVDAVLSRVQRLDPSSVAVLEQLSVMTAAADGDVARALVGDRPGALAEAEASGVVELAATGVAFRHELARRAVEGSLTEARRRELNAAVVHALFSAGEPDPDRLVHHAAEAADVATVLGHAPSAGRQAARAGAHRQALAHFEAALPYAERLPVGDRAALLDDYAWELHIAHRFHEAVRAGRQAVELRERVGDPVLLGGTLLRLSRQLYTAGDTGAAQAAVEWAVRIAEATGYPPLYASAACERGTMLALTGASGDAVDVLGAARRLAVDAGRGDLAALCLNYRGIARCDLGDTGGLDDLRESLAAATANGAHECAARAYTNLAELLYRYGRWDELDACLRRGIGYVGERGFWSHGYNLQVHRALLLLRRGDWDGAERLLRPKVDDPDDPGMLYVYSVPPLARLLARRGDPAAEELLAAAWERAVRHRSLIGLAYAGTAYVEWAWLVGRPAVAAGVRDAVARRWPRGAGLLRGELERYLARAGVGGGAYDGCPEPYAAGLRGDWRSAAAGWERLGDRYEQALELAESGQVEPTLSALRLLDELDAVPAAALVRRRLSELGVTGIPRRARAATRGHPAGLTERQADVLTLLTDGLTNAEIADRLVVSVRTVDHHVSAILGKLGVATRREAAAAARSRGLVTGFDVPRAASRARSLVPRQPSVGMGSSPR</sequence>
<evidence type="ECO:0000256" key="3">
    <source>
        <dbReference type="SAM" id="MobiDB-lite"/>
    </source>
</evidence>
<evidence type="ECO:0000313" key="5">
    <source>
        <dbReference type="EMBL" id="TDD98220.1"/>
    </source>
</evidence>
<evidence type="ECO:0000256" key="1">
    <source>
        <dbReference type="ARBA" id="ARBA00022741"/>
    </source>
</evidence>
<dbReference type="CDD" id="cd06170">
    <property type="entry name" value="LuxR_C_like"/>
    <property type="match status" value="1"/>
</dbReference>
<dbReference type="EMBL" id="SMKZ01000070">
    <property type="protein sequence ID" value="TDD98220.1"/>
    <property type="molecule type" value="Genomic_DNA"/>
</dbReference>
<dbReference type="InterPro" id="IPR011990">
    <property type="entry name" value="TPR-like_helical_dom_sf"/>
</dbReference>
<dbReference type="AlphaFoldDB" id="A0A4R5CI46"/>
<feature type="compositionally biased region" description="Basic and acidic residues" evidence="3">
    <location>
        <begin position="79"/>
        <end position="99"/>
    </location>
</feature>
<accession>A0A4R5CI46</accession>
<dbReference type="InterPro" id="IPR000792">
    <property type="entry name" value="Tscrpt_reg_LuxR_C"/>
</dbReference>
<dbReference type="InterPro" id="IPR027417">
    <property type="entry name" value="P-loop_NTPase"/>
</dbReference>
<dbReference type="PANTHER" id="PTHR16305:SF35">
    <property type="entry name" value="TRANSCRIPTIONAL ACTIVATOR DOMAIN"/>
    <property type="match status" value="1"/>
</dbReference>
<protein>
    <recommendedName>
        <fullName evidence="4">HTH luxR-type domain-containing protein</fullName>
    </recommendedName>
</protein>
<dbReference type="InParanoid" id="A0A4R5CI46"/>
<evidence type="ECO:0000313" key="6">
    <source>
        <dbReference type="Proteomes" id="UP000294739"/>
    </source>
</evidence>
<gene>
    <name evidence="5" type="ORF">E1269_29195</name>
</gene>
<dbReference type="InterPro" id="IPR036388">
    <property type="entry name" value="WH-like_DNA-bd_sf"/>
</dbReference>
<dbReference type="SUPFAM" id="SSF46894">
    <property type="entry name" value="C-terminal effector domain of the bipartite response regulators"/>
    <property type="match status" value="1"/>
</dbReference>
<dbReference type="Pfam" id="PF13191">
    <property type="entry name" value="AAA_16"/>
    <property type="match status" value="1"/>
</dbReference>
<dbReference type="PROSITE" id="PS50043">
    <property type="entry name" value="HTH_LUXR_2"/>
    <property type="match status" value="1"/>
</dbReference>